<dbReference type="Pfam" id="PF04023">
    <property type="entry name" value="FeoA"/>
    <property type="match status" value="1"/>
</dbReference>
<dbReference type="SUPFAM" id="SSF50037">
    <property type="entry name" value="C-terminal domain of transcriptional repressors"/>
    <property type="match status" value="1"/>
</dbReference>
<evidence type="ECO:0000313" key="3">
    <source>
        <dbReference type="EMBL" id="BCS87772.1"/>
    </source>
</evidence>
<organism evidence="3 4">
    <name type="scientific">Pseudodesulfovibrio sediminis</name>
    <dbReference type="NCBI Taxonomy" id="2810563"/>
    <lineage>
        <taxon>Bacteria</taxon>
        <taxon>Pseudomonadati</taxon>
        <taxon>Thermodesulfobacteriota</taxon>
        <taxon>Desulfovibrionia</taxon>
        <taxon>Desulfovibrionales</taxon>
        <taxon>Desulfovibrionaceae</taxon>
    </lineage>
</organism>
<dbReference type="PANTHER" id="PTHR42954">
    <property type="entry name" value="FE(2+) TRANSPORT PROTEIN A"/>
    <property type="match status" value="1"/>
</dbReference>
<dbReference type="EMBL" id="AP024485">
    <property type="protein sequence ID" value="BCS87772.1"/>
    <property type="molecule type" value="Genomic_DNA"/>
</dbReference>
<keyword evidence="4" id="KW-1185">Reference proteome</keyword>
<sequence length="78" mass="8456">MSKTLPLAEMSQGTIYQVLGFESETSVYAQKLHKMGFVKGTPVSLAPVAMKDPIVVQIRGSRVALRKTEAKHVLVEGA</sequence>
<dbReference type="Gene3D" id="2.30.30.90">
    <property type="match status" value="1"/>
</dbReference>
<feature type="domain" description="Ferrous iron transporter FeoA-like" evidence="2">
    <location>
        <begin position="5"/>
        <end position="77"/>
    </location>
</feature>
<dbReference type="InterPro" id="IPR007167">
    <property type="entry name" value="Fe-transptr_FeoA-like"/>
</dbReference>
<name>A0ABN6EQR2_9BACT</name>
<gene>
    <name evidence="3" type="ORF">PSDVSF_10140</name>
</gene>
<keyword evidence="1" id="KW-0408">Iron</keyword>
<dbReference type="Proteomes" id="UP001053296">
    <property type="component" value="Chromosome"/>
</dbReference>
<reference evidence="3" key="1">
    <citation type="journal article" date="2022" name="Arch. Microbiol.">
        <title>Pseudodesulfovibrio sediminis sp. nov., a mesophilic and neutrophilic sulfate-reducing bacterium isolated from sediment of a brackish lake.</title>
        <authorList>
            <person name="Takahashi A."/>
            <person name="Kojima H."/>
            <person name="Watanabe M."/>
            <person name="Fukui M."/>
        </authorList>
    </citation>
    <scope>NUCLEOTIDE SEQUENCE</scope>
    <source>
        <strain evidence="3">SF6</strain>
    </source>
</reference>
<dbReference type="InterPro" id="IPR038157">
    <property type="entry name" value="FeoA_core_dom"/>
</dbReference>
<dbReference type="PANTHER" id="PTHR42954:SF2">
    <property type="entry name" value="FE(2+) TRANSPORT PROTEIN A"/>
    <property type="match status" value="1"/>
</dbReference>
<dbReference type="SMART" id="SM00899">
    <property type="entry name" value="FeoA"/>
    <property type="match status" value="1"/>
</dbReference>
<evidence type="ECO:0000256" key="1">
    <source>
        <dbReference type="ARBA" id="ARBA00023004"/>
    </source>
</evidence>
<evidence type="ECO:0000259" key="2">
    <source>
        <dbReference type="SMART" id="SM00899"/>
    </source>
</evidence>
<protein>
    <recommendedName>
        <fullName evidence="2">Ferrous iron transporter FeoA-like domain-containing protein</fullName>
    </recommendedName>
</protein>
<dbReference type="InterPro" id="IPR052713">
    <property type="entry name" value="FeoA"/>
</dbReference>
<accession>A0ABN6EQR2</accession>
<dbReference type="RefSeq" id="WP_229594338.1">
    <property type="nucleotide sequence ID" value="NZ_AP024485.1"/>
</dbReference>
<proteinExistence type="predicted"/>
<evidence type="ECO:0000313" key="4">
    <source>
        <dbReference type="Proteomes" id="UP001053296"/>
    </source>
</evidence>
<dbReference type="InterPro" id="IPR008988">
    <property type="entry name" value="Transcriptional_repressor_C"/>
</dbReference>